<proteinExistence type="predicted"/>
<evidence type="ECO:0000313" key="3">
    <source>
        <dbReference type="Proteomes" id="UP001381693"/>
    </source>
</evidence>
<dbReference type="AlphaFoldDB" id="A0AAN8XCR9"/>
<gene>
    <name evidence="2" type="ORF">SK128_025301</name>
</gene>
<comment type="caution">
    <text evidence="2">The sequence shown here is derived from an EMBL/GenBank/DDBJ whole genome shotgun (WGS) entry which is preliminary data.</text>
</comment>
<evidence type="ECO:0000259" key="1">
    <source>
        <dbReference type="SMART" id="SM00587"/>
    </source>
</evidence>
<dbReference type="SUPFAM" id="SSF56112">
    <property type="entry name" value="Protein kinase-like (PK-like)"/>
    <property type="match status" value="1"/>
</dbReference>
<name>A0AAN8XCR9_HALRR</name>
<dbReference type="InterPro" id="IPR004119">
    <property type="entry name" value="EcKL"/>
</dbReference>
<feature type="domain" description="CHK kinase-like" evidence="1">
    <location>
        <begin position="136"/>
        <end position="301"/>
    </location>
</feature>
<dbReference type="Proteomes" id="UP001381693">
    <property type="component" value="Unassembled WGS sequence"/>
</dbReference>
<evidence type="ECO:0000313" key="2">
    <source>
        <dbReference type="EMBL" id="KAK7081747.1"/>
    </source>
</evidence>
<dbReference type="SMART" id="SM00587">
    <property type="entry name" value="CHK"/>
    <property type="match status" value="1"/>
</dbReference>
<dbReference type="PANTHER" id="PTHR11012">
    <property type="entry name" value="PROTEIN KINASE-LIKE DOMAIN-CONTAINING"/>
    <property type="match status" value="1"/>
</dbReference>
<dbReference type="Pfam" id="PF02958">
    <property type="entry name" value="EcKL"/>
    <property type="match status" value="1"/>
</dbReference>
<protein>
    <recommendedName>
        <fullName evidence="1">CHK kinase-like domain-containing protein</fullName>
    </recommendedName>
</protein>
<accession>A0AAN8XCR9</accession>
<dbReference type="PANTHER" id="PTHR11012:SF30">
    <property type="entry name" value="PROTEIN KINASE-LIKE DOMAIN-CONTAINING"/>
    <property type="match status" value="1"/>
</dbReference>
<keyword evidence="3" id="KW-1185">Reference proteome</keyword>
<dbReference type="EMBL" id="JAXCGZ010004467">
    <property type="protein sequence ID" value="KAK7081747.1"/>
    <property type="molecule type" value="Genomic_DNA"/>
</dbReference>
<dbReference type="InterPro" id="IPR015897">
    <property type="entry name" value="CHK_kinase-like"/>
</dbReference>
<reference evidence="2 3" key="1">
    <citation type="submission" date="2023-11" db="EMBL/GenBank/DDBJ databases">
        <title>Halocaridina rubra genome assembly.</title>
        <authorList>
            <person name="Smith C."/>
        </authorList>
    </citation>
    <scope>NUCLEOTIDE SEQUENCE [LARGE SCALE GENOMIC DNA]</scope>
    <source>
        <strain evidence="2">EP-1</strain>
        <tissue evidence="2">Whole</tissue>
    </source>
</reference>
<dbReference type="Gene3D" id="3.90.1200.10">
    <property type="match status" value="1"/>
</dbReference>
<dbReference type="InterPro" id="IPR011009">
    <property type="entry name" value="Kinase-like_dom_sf"/>
</dbReference>
<organism evidence="2 3">
    <name type="scientific">Halocaridina rubra</name>
    <name type="common">Hawaiian red shrimp</name>
    <dbReference type="NCBI Taxonomy" id="373956"/>
    <lineage>
        <taxon>Eukaryota</taxon>
        <taxon>Metazoa</taxon>
        <taxon>Ecdysozoa</taxon>
        <taxon>Arthropoda</taxon>
        <taxon>Crustacea</taxon>
        <taxon>Multicrustacea</taxon>
        <taxon>Malacostraca</taxon>
        <taxon>Eumalacostraca</taxon>
        <taxon>Eucarida</taxon>
        <taxon>Decapoda</taxon>
        <taxon>Pleocyemata</taxon>
        <taxon>Caridea</taxon>
        <taxon>Atyoidea</taxon>
        <taxon>Atyidae</taxon>
        <taxon>Halocaridina</taxon>
    </lineage>
</organism>
<sequence>MASNSSIAPLYSPEEISKAWLERILSHKLKTQVSIQSWDMKIPEKRNGFLSEICFVEVLIYGSKDECKKIPLVVKFMSMEKERVEFIKLGNLGKREVSVYTHAASEDFKNFCFASGLDHPIPDVFCSCMGGDLLTIVLSDLNAKGYRMCAPAEGSTLQQIKSTFDSIAVIHAFGYASIYKNGREQFHIPFETSYLDDILDQGMRKLIKFFAGTTVEKTLHALVPFQKEMISVSQNYPLIETLVHGDLWAGNVMFTADDMKASIFDWQFACVDNPLCDVTSMLLISAEPAVYEEHLSEVLDCY</sequence>